<evidence type="ECO:0000313" key="4">
    <source>
        <dbReference type="Proteomes" id="UP000032633"/>
    </source>
</evidence>
<dbReference type="AlphaFoldDB" id="A0A0D5NKL9"/>
<evidence type="ECO:0000259" key="2">
    <source>
        <dbReference type="Pfam" id="PF13115"/>
    </source>
</evidence>
<dbReference type="InterPro" id="IPR032693">
    <property type="entry name" value="YtkA-like_dom"/>
</dbReference>
<dbReference type="PATRIC" id="fig|1126833.4.peg.3175"/>
<feature type="domain" description="YtkA-like" evidence="2">
    <location>
        <begin position="32"/>
        <end position="114"/>
    </location>
</feature>
<evidence type="ECO:0000256" key="1">
    <source>
        <dbReference type="SAM" id="SignalP"/>
    </source>
</evidence>
<dbReference type="PROSITE" id="PS51257">
    <property type="entry name" value="PROKAR_LIPOPROTEIN"/>
    <property type="match status" value="1"/>
</dbReference>
<dbReference type="RefSeq" id="WP_045670986.1">
    <property type="nucleotide sequence ID" value="NZ_CP011058.1"/>
</dbReference>
<reference evidence="3 4" key="1">
    <citation type="journal article" date="2015" name="J. Biotechnol.">
        <title>Complete genome sequence of Paenibacillus beijingensis 7188(T) (=DSM 24997(T)), a novel rhizobacterium from jujube garden soil.</title>
        <authorList>
            <person name="Kwak Y."/>
            <person name="Shin J.H."/>
        </authorList>
    </citation>
    <scope>NUCLEOTIDE SEQUENCE [LARGE SCALE GENOMIC DNA]</scope>
    <source>
        <strain evidence="3 4">DSM 24997</strain>
    </source>
</reference>
<proteinExistence type="predicted"/>
<dbReference type="HOGENOM" id="CLU_141469_1_0_9"/>
<dbReference type="Proteomes" id="UP000032633">
    <property type="component" value="Chromosome"/>
</dbReference>
<accession>A0A0D5NKL9</accession>
<keyword evidence="4" id="KW-1185">Reference proteome</keyword>
<gene>
    <name evidence="3" type="ORF">VN24_14530</name>
</gene>
<keyword evidence="1" id="KW-0732">Signal</keyword>
<feature type="signal peptide" evidence="1">
    <location>
        <begin position="1"/>
        <end position="27"/>
    </location>
</feature>
<reference evidence="4" key="2">
    <citation type="submission" date="2015-03" db="EMBL/GenBank/DDBJ databases">
        <title>Genome sequence of Paenibacillus beijingensis strain DSM 24997T.</title>
        <authorList>
            <person name="Kwak Y."/>
            <person name="Shin J.-H."/>
        </authorList>
    </citation>
    <scope>NUCLEOTIDE SEQUENCE [LARGE SCALE GENOMIC DNA]</scope>
    <source>
        <strain evidence="4">DSM 24997</strain>
    </source>
</reference>
<sequence>MKNGGKLTVVLICMLLLSACSPPSPNAASKYQKENVLGIVIIVPDPITLGKPQRFIAVLEQAGTKVDNADDVRFTIWGSGDTGPRETVAAANDGNGIYSVEKMIDREGVYYVQVNASAGGSSVMPTKRFIAGDVTQEDGAPDNLHQAPTGHEHH</sequence>
<dbReference type="Pfam" id="PF13115">
    <property type="entry name" value="YtkA"/>
    <property type="match status" value="1"/>
</dbReference>
<organism evidence="3 4">
    <name type="scientific">Paenibacillus beijingensis</name>
    <dbReference type="NCBI Taxonomy" id="1126833"/>
    <lineage>
        <taxon>Bacteria</taxon>
        <taxon>Bacillati</taxon>
        <taxon>Bacillota</taxon>
        <taxon>Bacilli</taxon>
        <taxon>Bacillales</taxon>
        <taxon>Paenibacillaceae</taxon>
        <taxon>Paenibacillus</taxon>
    </lineage>
</organism>
<dbReference type="OrthoDB" id="2679563at2"/>
<name>A0A0D5NKL9_9BACL</name>
<dbReference type="KEGG" id="pbj:VN24_14530"/>
<dbReference type="STRING" id="1126833.VN24_14530"/>
<evidence type="ECO:0000313" key="3">
    <source>
        <dbReference type="EMBL" id="AJY75557.1"/>
    </source>
</evidence>
<dbReference type="EMBL" id="CP011058">
    <property type="protein sequence ID" value="AJY75557.1"/>
    <property type="molecule type" value="Genomic_DNA"/>
</dbReference>
<protein>
    <recommendedName>
        <fullName evidence="2">YtkA-like domain-containing protein</fullName>
    </recommendedName>
</protein>
<feature type="chain" id="PRO_5002296352" description="YtkA-like domain-containing protein" evidence="1">
    <location>
        <begin position="28"/>
        <end position="154"/>
    </location>
</feature>